<dbReference type="AlphaFoldDB" id="A0A1X9QDR4"/>
<dbReference type="Pfam" id="PF02519">
    <property type="entry name" value="Auxin_inducible"/>
    <property type="match status" value="1"/>
</dbReference>
<evidence type="ECO:0000313" key="2">
    <source>
        <dbReference type="EMBL" id="ARQ20709.1"/>
    </source>
</evidence>
<evidence type="ECO:0000313" key="3">
    <source>
        <dbReference type="EMBL" id="AWB03289.1"/>
    </source>
</evidence>
<dbReference type="InterPro" id="IPR003676">
    <property type="entry name" value="SAUR_fam"/>
</dbReference>
<dbReference type="GO" id="GO:0009733">
    <property type="term" value="P:response to auxin"/>
    <property type="evidence" value="ECO:0007669"/>
    <property type="project" value="InterPro"/>
</dbReference>
<dbReference type="EMBL" id="KY705313">
    <property type="protein sequence ID" value="ARQ20709.1"/>
    <property type="molecule type" value="mRNA"/>
</dbReference>
<reference evidence="3" key="2">
    <citation type="submission" date="2017-05" db="EMBL/GenBank/DDBJ databases">
        <title>The roles of auxin in bud dormancy of tea plant.</title>
        <authorList>
            <person name="Wang B."/>
        </authorList>
    </citation>
    <scope>NUCLEOTIDE SEQUENCE</scope>
</reference>
<accession>A0A1X9QDR4</accession>
<comment type="similarity">
    <text evidence="1">Belongs to the ARG7 family.</text>
</comment>
<evidence type="ECO:0000256" key="1">
    <source>
        <dbReference type="ARBA" id="ARBA00006974"/>
    </source>
</evidence>
<dbReference type="EMBL" id="MF083613">
    <property type="protein sequence ID" value="AWB03289.1"/>
    <property type="molecule type" value="mRNA"/>
</dbReference>
<organism evidence="2">
    <name type="scientific">Camellia sinensis</name>
    <name type="common">Tea plant</name>
    <name type="synonym">Thea sinensis</name>
    <dbReference type="NCBI Taxonomy" id="4442"/>
    <lineage>
        <taxon>Eukaryota</taxon>
        <taxon>Viridiplantae</taxon>
        <taxon>Streptophyta</taxon>
        <taxon>Embryophyta</taxon>
        <taxon>Tracheophyta</taxon>
        <taxon>Spermatophyta</taxon>
        <taxon>Magnoliopsida</taxon>
        <taxon>eudicotyledons</taxon>
        <taxon>Gunneridae</taxon>
        <taxon>Pentapetalae</taxon>
        <taxon>asterids</taxon>
        <taxon>Ericales</taxon>
        <taxon>Theaceae</taxon>
        <taxon>Camellia</taxon>
    </lineage>
</organism>
<name>A0A1X9QDR4_CAMSI</name>
<dbReference type="PANTHER" id="PTHR31929">
    <property type="entry name" value="SAUR-LIKE AUXIN-RESPONSIVE PROTEIN FAMILY-RELATED"/>
    <property type="match status" value="1"/>
</dbReference>
<reference evidence="2" key="1">
    <citation type="submission" date="2017-03" db="EMBL/GenBank/DDBJ databases">
        <title>Auxin early resoponse gene sequences.</title>
        <authorList>
            <person name="Tang H."/>
        </authorList>
    </citation>
    <scope>NUCLEOTIDE SEQUENCE</scope>
    <source>
        <strain evidence="2">C</strain>
        <tissue evidence="2">Leaf</tissue>
    </source>
</reference>
<proteinExistence type="evidence at transcript level"/>
<protein>
    <submittedName>
        <fullName evidence="2 3">SAUR21</fullName>
    </submittedName>
</protein>
<sequence>MCIRLPGVPQAKQVIRSVLSAPMARDVPKGHLAVYVGETKKKRYVVPISYLKHPSFQSLLRWAEEEFGYDHPMGGLTIPCKEETFIDITCRLN</sequence>